<dbReference type="GO" id="GO:0003755">
    <property type="term" value="F:peptidyl-prolyl cis-trans isomerase activity"/>
    <property type="evidence" value="ECO:0007669"/>
    <property type="project" value="InterPro"/>
</dbReference>
<protein>
    <submittedName>
        <fullName evidence="2">Uncharacterized protein</fullName>
    </submittedName>
</protein>
<dbReference type="InterPro" id="IPR046357">
    <property type="entry name" value="PPIase_dom_sf"/>
</dbReference>
<dbReference type="EMBL" id="OU594955">
    <property type="protein sequence ID" value="CAG9280935.1"/>
    <property type="molecule type" value="Genomic_DNA"/>
</dbReference>
<reference evidence="2" key="1">
    <citation type="submission" date="2022-02" db="EMBL/GenBank/DDBJ databases">
        <authorList>
            <person name="Giguere J D."/>
        </authorList>
    </citation>
    <scope>NUCLEOTIDE SEQUENCE</scope>
    <source>
        <strain evidence="2">CCAP 1055/1</strain>
    </source>
</reference>
<organism evidence="2">
    <name type="scientific">Phaeodactylum tricornutum</name>
    <name type="common">Diatom</name>
    <dbReference type="NCBI Taxonomy" id="2850"/>
    <lineage>
        <taxon>Eukaryota</taxon>
        <taxon>Sar</taxon>
        <taxon>Stramenopiles</taxon>
        <taxon>Ochrophyta</taxon>
        <taxon>Bacillariophyta</taxon>
        <taxon>Bacillariophyceae</taxon>
        <taxon>Bacillariophycidae</taxon>
        <taxon>Naviculales</taxon>
        <taxon>Phaeodactylaceae</taxon>
        <taxon>Phaeodactylum</taxon>
    </lineage>
</organism>
<evidence type="ECO:0000256" key="1">
    <source>
        <dbReference type="SAM" id="MobiDB-lite"/>
    </source>
</evidence>
<evidence type="ECO:0000313" key="2">
    <source>
        <dbReference type="EMBL" id="CAG9280935.1"/>
    </source>
</evidence>
<dbReference type="AlphaFoldDB" id="A0A8J9S2L5"/>
<sequence>MTTPRLCLTLVLTYGYIIPLTTAWTSPLPLFGRDTRHGLRCLDALPPAAVEELGEAPTALSRRDWCRRAFGAASALGITAIVQCPNPSHALVKGSEPPPRTKMNDGKPKCTNVDECQAQAELREQQLREEAAANAVPISTTSGGIRFRDLIVGDGTTAKAGDEVVLHYKVLKLGKRSYDGISGEGTVVFSRGYGLEDDEAKPGDKNFVTTLGSLSNIGAVNDAVPGMQTGGTRRFAILPPQGWRKPSKMCDGGPGGSGSGGDLRTDYVIVPTATMVDAEVCFDQSKQPFPTSYGQQRRMAQRFDQSLIMEVQLVAVKAGGSL</sequence>
<name>A0A8J9S2L5_PHATR</name>
<gene>
    <name evidence="2" type="ORF">PTTT1_LOCUS14880</name>
</gene>
<feature type="region of interest" description="Disordered" evidence="1">
    <location>
        <begin position="89"/>
        <end position="108"/>
    </location>
</feature>
<proteinExistence type="predicted"/>
<dbReference type="Proteomes" id="UP000836788">
    <property type="component" value="Chromosome 14"/>
</dbReference>
<dbReference type="Gene3D" id="3.10.50.40">
    <property type="match status" value="1"/>
</dbReference>
<dbReference type="SUPFAM" id="SSF54534">
    <property type="entry name" value="FKBP-like"/>
    <property type="match status" value="1"/>
</dbReference>
<accession>A0A8J9S2L5</accession>